<dbReference type="PANTHER" id="PTHR42917:SF2">
    <property type="entry name" value="2,4-DIENOYL-COA REDUCTASE [(2E)-ENOYL-COA-PRODUCING]"/>
    <property type="match status" value="1"/>
</dbReference>
<name>A0A7C5HXZ1_9BACT</name>
<dbReference type="PRINTS" id="PR00469">
    <property type="entry name" value="PNDRDTASEII"/>
</dbReference>
<evidence type="ECO:0000259" key="10">
    <source>
        <dbReference type="Pfam" id="PF00724"/>
    </source>
</evidence>
<comment type="cofactor">
    <cofactor evidence="2">
        <name>[4Fe-4S] cluster</name>
        <dbReference type="ChEBI" id="CHEBI:49883"/>
    </cofactor>
</comment>
<dbReference type="PRINTS" id="PR00368">
    <property type="entry name" value="FADPNR"/>
</dbReference>
<dbReference type="Gene3D" id="3.20.20.70">
    <property type="entry name" value="Aldolase class I"/>
    <property type="match status" value="1"/>
</dbReference>
<keyword evidence="9" id="KW-0411">Iron-sulfur</keyword>
<comment type="cofactor">
    <cofactor evidence="1">
        <name>FMN</name>
        <dbReference type="ChEBI" id="CHEBI:58210"/>
    </cofactor>
</comment>
<evidence type="ECO:0000256" key="4">
    <source>
        <dbReference type="ARBA" id="ARBA00022630"/>
    </source>
</evidence>
<dbReference type="EMBL" id="DRTH01000067">
    <property type="protein sequence ID" value="HHF08373.1"/>
    <property type="molecule type" value="Genomic_DNA"/>
</dbReference>
<evidence type="ECO:0000256" key="1">
    <source>
        <dbReference type="ARBA" id="ARBA00001917"/>
    </source>
</evidence>
<feature type="domain" description="NADH:flavin oxidoreductase/NADH oxidase N-terminal" evidence="10">
    <location>
        <begin position="5"/>
        <end position="333"/>
    </location>
</feature>
<keyword evidence="4" id="KW-0285">Flavoprotein</keyword>
<dbReference type="InterPro" id="IPR013785">
    <property type="entry name" value="Aldolase_TIM"/>
</dbReference>
<dbReference type="SUPFAM" id="SSF51395">
    <property type="entry name" value="FMN-linked oxidoreductases"/>
    <property type="match status" value="1"/>
</dbReference>
<reference evidence="12" key="1">
    <citation type="journal article" date="2020" name="mSystems">
        <title>Genome- and Community-Level Interaction Insights into Carbon Utilization and Element Cycling Functions of Hydrothermarchaeota in Hydrothermal Sediment.</title>
        <authorList>
            <person name="Zhou Z."/>
            <person name="Liu Y."/>
            <person name="Xu W."/>
            <person name="Pan J."/>
            <person name="Luo Z.H."/>
            <person name="Li M."/>
        </authorList>
    </citation>
    <scope>NUCLEOTIDE SEQUENCE [LARGE SCALE GENOMIC DNA]</scope>
    <source>
        <strain evidence="12">HyVt-80</strain>
    </source>
</reference>
<dbReference type="SUPFAM" id="SSF51905">
    <property type="entry name" value="FAD/NAD(P)-binding domain"/>
    <property type="match status" value="1"/>
</dbReference>
<keyword evidence="8" id="KW-0408">Iron</keyword>
<sequence length="639" mass="70134">MKFEKLFSNMRIDSLALKNRIIFPPISTNLASITGEVTDEFIAHYSRRAKGGAALITVENACIDFPLTMMGATQPRFDNERFVPGLSRLVEEIHKYGSLAFVELTHPGLFGKELPAIAPSEVDLRLDGIKPHPMSREEIEKVALKFAKAAFIAKKAGFDGVEIEAAHGLLVNQFLSPVSNKRTDEYGGTLENRTRFAKLLIDKIKEFCGRDYPVMARVGVVDYVNGGIKPEYDGVEIVRKFEELGYAAVHADIGFGDKEKRLEPMAYKQAWRSNLAKLLKDGGIKIPVIAVGMIREPEIAESLLKNGVADLVALGRTLIADPDWPLKALYGKEKTIRKCIGCSECIRSRHAMGTAIRCGVNPVVGKSSGYEKITPSSISKHIVIIGAGPAGLEAARVAALKGHRVTIFEQEKEIGGAVRLGSVPPGKEKMQWLINYYSEVLKELEVNVRTTTTADIETVIRENPDEIVLAMGAEPFIPAIEGIDGPNVVLYSNVLDEKVALQKGERVVIGGGGLVGCETALYLATKGCEVTIVEMLPEVAKDMEPISRNYLLRELKEHNIKILTSSRIIKISESSLNIKKTDGMEIELDLDIFVAAFGEKPRKFEKVDAPVPIHIIGDMTRVGKIVEAIRDGYAIGFNL</sequence>
<evidence type="ECO:0000256" key="8">
    <source>
        <dbReference type="ARBA" id="ARBA00023004"/>
    </source>
</evidence>
<dbReference type="InterPro" id="IPR036188">
    <property type="entry name" value="FAD/NAD-bd_sf"/>
</dbReference>
<dbReference type="GO" id="GO:0046872">
    <property type="term" value="F:metal ion binding"/>
    <property type="evidence" value="ECO:0007669"/>
    <property type="project" value="UniProtKB-KW"/>
</dbReference>
<dbReference type="InterPro" id="IPR001155">
    <property type="entry name" value="OxRdtase_FMN_N"/>
</dbReference>
<evidence type="ECO:0000256" key="3">
    <source>
        <dbReference type="ARBA" id="ARBA00011048"/>
    </source>
</evidence>
<evidence type="ECO:0000313" key="12">
    <source>
        <dbReference type="EMBL" id="HHF08373.1"/>
    </source>
</evidence>
<dbReference type="GO" id="GO:0016491">
    <property type="term" value="F:oxidoreductase activity"/>
    <property type="evidence" value="ECO:0007669"/>
    <property type="project" value="UniProtKB-KW"/>
</dbReference>
<feature type="domain" description="FAD/NAD(P)-binding" evidence="11">
    <location>
        <begin position="381"/>
        <end position="605"/>
    </location>
</feature>
<dbReference type="Gene3D" id="3.50.50.60">
    <property type="entry name" value="FAD/NAD(P)-binding domain"/>
    <property type="match status" value="1"/>
</dbReference>
<dbReference type="Gene3D" id="3.40.50.720">
    <property type="entry name" value="NAD(P)-binding Rossmann-like Domain"/>
    <property type="match status" value="1"/>
</dbReference>
<gene>
    <name evidence="12" type="ORF">ENL26_01200</name>
</gene>
<evidence type="ECO:0000256" key="2">
    <source>
        <dbReference type="ARBA" id="ARBA00001966"/>
    </source>
</evidence>
<comment type="caution">
    <text evidence="12">The sequence shown here is derived from an EMBL/GenBank/DDBJ whole genome shotgun (WGS) entry which is preliminary data.</text>
</comment>
<evidence type="ECO:0000256" key="9">
    <source>
        <dbReference type="ARBA" id="ARBA00023014"/>
    </source>
</evidence>
<evidence type="ECO:0000256" key="5">
    <source>
        <dbReference type="ARBA" id="ARBA00022643"/>
    </source>
</evidence>
<dbReference type="GO" id="GO:0051536">
    <property type="term" value="F:iron-sulfur cluster binding"/>
    <property type="evidence" value="ECO:0007669"/>
    <property type="project" value="UniProtKB-KW"/>
</dbReference>
<dbReference type="AlphaFoldDB" id="A0A7C5HXZ1"/>
<accession>A0A7C5HXZ1</accession>
<evidence type="ECO:0000256" key="7">
    <source>
        <dbReference type="ARBA" id="ARBA00023002"/>
    </source>
</evidence>
<dbReference type="GO" id="GO:0010181">
    <property type="term" value="F:FMN binding"/>
    <property type="evidence" value="ECO:0007669"/>
    <property type="project" value="InterPro"/>
</dbReference>
<keyword evidence="6" id="KW-0479">Metal-binding</keyword>
<evidence type="ECO:0000259" key="11">
    <source>
        <dbReference type="Pfam" id="PF07992"/>
    </source>
</evidence>
<comment type="similarity">
    <text evidence="3">In the N-terminal section; belongs to the NADH:flavin oxidoreductase/NADH oxidase family.</text>
</comment>
<dbReference type="InterPro" id="IPR023753">
    <property type="entry name" value="FAD/NAD-binding_dom"/>
</dbReference>
<evidence type="ECO:0000256" key="6">
    <source>
        <dbReference type="ARBA" id="ARBA00022723"/>
    </source>
</evidence>
<organism evidence="12">
    <name type="scientific">Kosmotoga arenicorallina</name>
    <dbReference type="NCBI Taxonomy" id="688066"/>
    <lineage>
        <taxon>Bacteria</taxon>
        <taxon>Thermotogati</taxon>
        <taxon>Thermotogota</taxon>
        <taxon>Thermotogae</taxon>
        <taxon>Kosmotogales</taxon>
        <taxon>Kosmotogaceae</taxon>
        <taxon>Kosmotoga</taxon>
    </lineage>
</organism>
<dbReference type="PANTHER" id="PTHR42917">
    <property type="entry name" value="2,4-DIENOYL-COA REDUCTASE"/>
    <property type="match status" value="1"/>
</dbReference>
<dbReference type="Pfam" id="PF07992">
    <property type="entry name" value="Pyr_redox_2"/>
    <property type="match status" value="1"/>
</dbReference>
<dbReference type="Proteomes" id="UP000886129">
    <property type="component" value="Unassembled WGS sequence"/>
</dbReference>
<keyword evidence="7" id="KW-0560">Oxidoreductase</keyword>
<dbReference type="CDD" id="cd02803">
    <property type="entry name" value="OYE_like_FMN_family"/>
    <property type="match status" value="1"/>
</dbReference>
<proteinExistence type="inferred from homology"/>
<protein>
    <submittedName>
        <fullName evidence="12">FAD-dependent oxidoreductase</fullName>
    </submittedName>
</protein>
<keyword evidence="5" id="KW-0288">FMN</keyword>
<dbReference type="Pfam" id="PF00724">
    <property type="entry name" value="Oxidored_FMN"/>
    <property type="match status" value="1"/>
</dbReference>
<dbReference type="InterPro" id="IPR051793">
    <property type="entry name" value="NADH:flavin_oxidoreductase"/>
</dbReference>